<organism evidence="1 2">
    <name type="scientific">Sphaerobolus stellatus (strain SS14)</name>
    <dbReference type="NCBI Taxonomy" id="990650"/>
    <lineage>
        <taxon>Eukaryota</taxon>
        <taxon>Fungi</taxon>
        <taxon>Dikarya</taxon>
        <taxon>Basidiomycota</taxon>
        <taxon>Agaricomycotina</taxon>
        <taxon>Agaricomycetes</taxon>
        <taxon>Phallomycetidae</taxon>
        <taxon>Geastrales</taxon>
        <taxon>Sphaerobolaceae</taxon>
        <taxon>Sphaerobolus</taxon>
    </lineage>
</organism>
<dbReference type="Proteomes" id="UP000054279">
    <property type="component" value="Unassembled WGS sequence"/>
</dbReference>
<keyword evidence="2" id="KW-1185">Reference proteome</keyword>
<dbReference type="OrthoDB" id="3043580at2759"/>
<evidence type="ECO:0000313" key="2">
    <source>
        <dbReference type="Proteomes" id="UP000054279"/>
    </source>
</evidence>
<proteinExistence type="predicted"/>
<dbReference type="AlphaFoldDB" id="A0A0C9VB43"/>
<dbReference type="EMBL" id="KN837199">
    <property type="protein sequence ID" value="KIJ34511.1"/>
    <property type="molecule type" value="Genomic_DNA"/>
</dbReference>
<accession>A0A0C9VB43</accession>
<name>A0A0C9VB43_SPHS4</name>
<reference evidence="1 2" key="1">
    <citation type="submission" date="2014-06" db="EMBL/GenBank/DDBJ databases">
        <title>Evolutionary Origins and Diversification of the Mycorrhizal Mutualists.</title>
        <authorList>
            <consortium name="DOE Joint Genome Institute"/>
            <consortium name="Mycorrhizal Genomics Consortium"/>
            <person name="Kohler A."/>
            <person name="Kuo A."/>
            <person name="Nagy L.G."/>
            <person name="Floudas D."/>
            <person name="Copeland A."/>
            <person name="Barry K.W."/>
            <person name="Cichocki N."/>
            <person name="Veneault-Fourrey C."/>
            <person name="LaButti K."/>
            <person name="Lindquist E.A."/>
            <person name="Lipzen A."/>
            <person name="Lundell T."/>
            <person name="Morin E."/>
            <person name="Murat C."/>
            <person name="Riley R."/>
            <person name="Ohm R."/>
            <person name="Sun H."/>
            <person name="Tunlid A."/>
            <person name="Henrissat B."/>
            <person name="Grigoriev I.V."/>
            <person name="Hibbett D.S."/>
            <person name="Martin F."/>
        </authorList>
    </citation>
    <scope>NUCLEOTIDE SEQUENCE [LARGE SCALE GENOMIC DNA]</scope>
    <source>
        <strain evidence="1 2">SS14</strain>
    </source>
</reference>
<gene>
    <name evidence="1" type="ORF">M422DRAFT_263481</name>
</gene>
<protein>
    <submittedName>
        <fullName evidence="1">Uncharacterized protein</fullName>
    </submittedName>
</protein>
<evidence type="ECO:0000313" key="1">
    <source>
        <dbReference type="EMBL" id="KIJ34511.1"/>
    </source>
</evidence>
<sequence>MRDTVIPMDNPDPEKRGKIQKMIFPEDLPHTHPYYDFRGKPKGMKAVLEEHGLLHGLQKANGGKHQGECKFCKSSRETQERLVREAQAMAAGGEELEGALEDVLQVPTSNTCCM</sequence>
<dbReference type="HOGENOM" id="CLU_2122622_0_0_1"/>